<protein>
    <submittedName>
        <fullName evidence="2">L-ascorbate metabolism protein UlaG (Beta-lactamase superfamily)</fullName>
    </submittedName>
</protein>
<dbReference type="RefSeq" id="WP_068123289.1">
    <property type="nucleotide sequence ID" value="NZ_CCXJ01000635.1"/>
</dbReference>
<dbReference type="PANTHER" id="PTHR43546">
    <property type="entry name" value="UPF0173 METAL-DEPENDENT HYDROLASE MJ1163-RELATED"/>
    <property type="match status" value="1"/>
</dbReference>
<organism evidence="2 3">
    <name type="scientific">Nocardioides massiliensis</name>
    <dbReference type="NCBI Taxonomy" id="1325935"/>
    <lineage>
        <taxon>Bacteria</taxon>
        <taxon>Bacillati</taxon>
        <taxon>Actinomycetota</taxon>
        <taxon>Actinomycetes</taxon>
        <taxon>Propionibacteriales</taxon>
        <taxon>Nocardioidaceae</taxon>
        <taxon>Nocardioides</taxon>
    </lineage>
</organism>
<dbReference type="EMBL" id="JAUSQM010000001">
    <property type="protein sequence ID" value="MDP9820723.1"/>
    <property type="molecule type" value="Genomic_DNA"/>
</dbReference>
<dbReference type="Proteomes" id="UP001240447">
    <property type="component" value="Unassembled WGS sequence"/>
</dbReference>
<feature type="domain" description="Metallo-beta-lactamase" evidence="1">
    <location>
        <begin position="7"/>
        <end position="180"/>
    </location>
</feature>
<sequence length="216" mass="23366">MRITKFGHSCVRLEAGGSTVVLDPGGFTDPEAVDGADAVLVTHEHFDHVEVERLRRADADIWTHAGLVEQLRADAPDLADRLHVVETGSPSGAELTVAGFTVRPIGEWHAVIHDEIPRVHNVGYVLTADGTSAYHPGDALTEADVPVDVLLLPATAPWSKVAETIDFARAVGAPLTVPIHEAIFSEPGRGVIDTHLQRFLGERELDYRRVEVGQDV</sequence>
<evidence type="ECO:0000313" key="2">
    <source>
        <dbReference type="EMBL" id="MDP9820723.1"/>
    </source>
</evidence>
<dbReference type="InterPro" id="IPR036866">
    <property type="entry name" value="RibonucZ/Hydroxyglut_hydro"/>
</dbReference>
<name>A0ABT9NJX7_9ACTN</name>
<dbReference type="InterPro" id="IPR001279">
    <property type="entry name" value="Metallo-B-lactamas"/>
</dbReference>
<proteinExistence type="predicted"/>
<evidence type="ECO:0000313" key="3">
    <source>
        <dbReference type="Proteomes" id="UP001240447"/>
    </source>
</evidence>
<dbReference type="PANTHER" id="PTHR43546:SF3">
    <property type="entry name" value="UPF0173 METAL-DEPENDENT HYDROLASE MJ1163"/>
    <property type="match status" value="1"/>
</dbReference>
<evidence type="ECO:0000259" key="1">
    <source>
        <dbReference type="SMART" id="SM00849"/>
    </source>
</evidence>
<keyword evidence="3" id="KW-1185">Reference proteome</keyword>
<comment type="caution">
    <text evidence="2">The sequence shown here is derived from an EMBL/GenBank/DDBJ whole genome shotgun (WGS) entry which is preliminary data.</text>
</comment>
<accession>A0ABT9NJX7</accession>
<reference evidence="2 3" key="1">
    <citation type="submission" date="2023-07" db="EMBL/GenBank/DDBJ databases">
        <title>Sequencing the genomes of 1000 actinobacteria strains.</title>
        <authorList>
            <person name="Klenk H.-P."/>
        </authorList>
    </citation>
    <scope>NUCLEOTIDE SEQUENCE [LARGE SCALE GENOMIC DNA]</scope>
    <source>
        <strain evidence="2 3">GD13</strain>
    </source>
</reference>
<dbReference type="SUPFAM" id="SSF56281">
    <property type="entry name" value="Metallo-hydrolase/oxidoreductase"/>
    <property type="match status" value="1"/>
</dbReference>
<dbReference type="Pfam" id="PF13483">
    <property type="entry name" value="Lactamase_B_3"/>
    <property type="match status" value="1"/>
</dbReference>
<dbReference type="SMART" id="SM00849">
    <property type="entry name" value="Lactamase_B"/>
    <property type="match status" value="1"/>
</dbReference>
<gene>
    <name evidence="2" type="ORF">J2S59_000532</name>
</gene>
<dbReference type="InterPro" id="IPR050114">
    <property type="entry name" value="UPF0173_UPF0282_UlaG_hydrolase"/>
</dbReference>
<dbReference type="Gene3D" id="3.60.15.10">
    <property type="entry name" value="Ribonuclease Z/Hydroxyacylglutathione hydrolase-like"/>
    <property type="match status" value="1"/>
</dbReference>